<dbReference type="InterPro" id="IPR005119">
    <property type="entry name" value="LysR_subst-bd"/>
</dbReference>
<dbReference type="GO" id="GO:0043565">
    <property type="term" value="F:sequence-specific DNA binding"/>
    <property type="evidence" value="ECO:0007669"/>
    <property type="project" value="TreeGrafter"/>
</dbReference>
<keyword evidence="3" id="KW-0238">DNA-binding</keyword>
<dbReference type="SUPFAM" id="SSF46785">
    <property type="entry name" value="Winged helix' DNA-binding domain"/>
    <property type="match status" value="1"/>
</dbReference>
<dbReference type="Gene3D" id="3.40.190.10">
    <property type="entry name" value="Periplasmic binding protein-like II"/>
    <property type="match status" value="2"/>
</dbReference>
<proteinExistence type="inferred from homology"/>
<dbReference type="InterPro" id="IPR000847">
    <property type="entry name" value="LysR_HTH_N"/>
</dbReference>
<dbReference type="Gene3D" id="1.10.10.10">
    <property type="entry name" value="Winged helix-like DNA-binding domain superfamily/Winged helix DNA-binding domain"/>
    <property type="match status" value="1"/>
</dbReference>
<name>A0A345P2E7_9GAMM</name>
<evidence type="ECO:0000256" key="3">
    <source>
        <dbReference type="ARBA" id="ARBA00023125"/>
    </source>
</evidence>
<feature type="domain" description="HTH lysR-type" evidence="5">
    <location>
        <begin position="7"/>
        <end position="65"/>
    </location>
</feature>
<evidence type="ECO:0000256" key="4">
    <source>
        <dbReference type="ARBA" id="ARBA00023163"/>
    </source>
</evidence>
<organism evidence="6 7">
    <name type="scientific">Aquirhabdus parva</name>
    <dbReference type="NCBI Taxonomy" id="2283318"/>
    <lineage>
        <taxon>Bacteria</taxon>
        <taxon>Pseudomonadati</taxon>
        <taxon>Pseudomonadota</taxon>
        <taxon>Gammaproteobacteria</taxon>
        <taxon>Moraxellales</taxon>
        <taxon>Moraxellaceae</taxon>
        <taxon>Aquirhabdus</taxon>
    </lineage>
</organism>
<dbReference type="OrthoDB" id="5526340at2"/>
<dbReference type="Proteomes" id="UP000253940">
    <property type="component" value="Chromosome"/>
</dbReference>
<dbReference type="PANTHER" id="PTHR30537">
    <property type="entry name" value="HTH-TYPE TRANSCRIPTIONAL REGULATOR"/>
    <property type="match status" value="1"/>
</dbReference>
<dbReference type="PROSITE" id="PS50931">
    <property type="entry name" value="HTH_LYSR"/>
    <property type="match status" value="1"/>
</dbReference>
<keyword evidence="4" id="KW-0804">Transcription</keyword>
<dbReference type="CDD" id="cd08432">
    <property type="entry name" value="PBP2_GcdR_TrpI_HvrB_AmpR_like"/>
    <property type="match status" value="1"/>
</dbReference>
<keyword evidence="7" id="KW-1185">Reference proteome</keyword>
<dbReference type="Pfam" id="PF03466">
    <property type="entry name" value="LysR_substrate"/>
    <property type="match status" value="1"/>
</dbReference>
<dbReference type="RefSeq" id="WP_114897568.1">
    <property type="nucleotide sequence ID" value="NZ_CP031222.1"/>
</dbReference>
<dbReference type="KEGG" id="mbah:HYN46_00215"/>
<dbReference type="GO" id="GO:0003700">
    <property type="term" value="F:DNA-binding transcription factor activity"/>
    <property type="evidence" value="ECO:0007669"/>
    <property type="project" value="InterPro"/>
</dbReference>
<protein>
    <submittedName>
        <fullName evidence="6">LysR family transcriptional regulator</fullName>
    </submittedName>
</protein>
<dbReference type="SUPFAM" id="SSF53850">
    <property type="entry name" value="Periplasmic binding protein-like II"/>
    <property type="match status" value="1"/>
</dbReference>
<accession>A0A345P2E7</accession>
<dbReference type="Pfam" id="PF00126">
    <property type="entry name" value="HTH_1"/>
    <property type="match status" value="1"/>
</dbReference>
<keyword evidence="2" id="KW-0805">Transcription regulation</keyword>
<evidence type="ECO:0000313" key="6">
    <source>
        <dbReference type="EMBL" id="AXI01456.1"/>
    </source>
</evidence>
<evidence type="ECO:0000256" key="2">
    <source>
        <dbReference type="ARBA" id="ARBA00023015"/>
    </source>
</evidence>
<dbReference type="EMBL" id="CP031222">
    <property type="protein sequence ID" value="AXI01456.1"/>
    <property type="molecule type" value="Genomic_DNA"/>
</dbReference>
<dbReference type="PANTHER" id="PTHR30537:SF74">
    <property type="entry name" value="HTH-TYPE TRANSCRIPTIONAL REGULATOR TRPI"/>
    <property type="match status" value="1"/>
</dbReference>
<dbReference type="GO" id="GO:0006351">
    <property type="term" value="P:DNA-templated transcription"/>
    <property type="evidence" value="ECO:0007669"/>
    <property type="project" value="TreeGrafter"/>
</dbReference>
<gene>
    <name evidence="6" type="ORF">HYN46_00215</name>
</gene>
<dbReference type="InterPro" id="IPR036390">
    <property type="entry name" value="WH_DNA-bd_sf"/>
</dbReference>
<evidence type="ECO:0000256" key="1">
    <source>
        <dbReference type="ARBA" id="ARBA00009437"/>
    </source>
</evidence>
<dbReference type="InterPro" id="IPR058163">
    <property type="entry name" value="LysR-type_TF_proteobact-type"/>
</dbReference>
<comment type="similarity">
    <text evidence="1">Belongs to the LysR transcriptional regulatory family.</text>
</comment>
<dbReference type="AlphaFoldDB" id="A0A345P2E7"/>
<evidence type="ECO:0000313" key="7">
    <source>
        <dbReference type="Proteomes" id="UP000253940"/>
    </source>
</evidence>
<evidence type="ECO:0000259" key="5">
    <source>
        <dbReference type="PROSITE" id="PS50931"/>
    </source>
</evidence>
<reference evidence="6 7" key="1">
    <citation type="submission" date="2018-07" db="EMBL/GenBank/DDBJ databases">
        <title>Genome sequencing of Moraxellaceae gen. HYN0046.</title>
        <authorList>
            <person name="Kim M."/>
            <person name="Yi H."/>
        </authorList>
    </citation>
    <scope>NUCLEOTIDE SEQUENCE [LARGE SCALE GENOMIC DNA]</scope>
    <source>
        <strain evidence="6 7">HYN0046</strain>
    </source>
</reference>
<sequence length="307" mass="34189">MQKRRSPPWGAIEAFIVASRRATSFKDAASQLALSPAAFSRRIQMLEEHVGVKLFNRVGQTPTLTAAGVRYLQRLEPSYEAMRAATEWMAPDAERRALRLGMSQSFAVSWLVPRLPDFYKKCQGIELVIQTCADNVELAGGAADLRILYGHGDWPNFTSQKLFDLEAFVVSPPVLLDGTPAPKSIEDLQDVPLLELIHPRNQWSEWLSQAGYTAPLREPRYFDSAQVMYEAASQGLGVALGVFPLVDSFLQSGRLQIAFESSQPLSGAYHLAALPEVRRHPAVQILWHWLINDPSCIVFSELKNLAS</sequence>
<dbReference type="InterPro" id="IPR036388">
    <property type="entry name" value="WH-like_DNA-bd_sf"/>
</dbReference>